<dbReference type="EMBL" id="CP114040">
    <property type="protein sequence ID" value="WAS91292.1"/>
    <property type="molecule type" value="Genomic_DNA"/>
</dbReference>
<evidence type="ECO:0000259" key="2">
    <source>
        <dbReference type="Pfam" id="PF13480"/>
    </source>
</evidence>
<feature type="compositionally biased region" description="Low complexity" evidence="1">
    <location>
        <begin position="415"/>
        <end position="425"/>
    </location>
</feature>
<feature type="region of interest" description="Disordered" evidence="1">
    <location>
        <begin position="402"/>
        <end position="425"/>
    </location>
</feature>
<accession>A0ABY7GWI6</accession>
<gene>
    <name evidence="3" type="ORF">O0S08_34325</name>
</gene>
<keyword evidence="3" id="KW-0808">Transferase</keyword>
<organism evidence="3 4">
    <name type="scientific">Nannocystis punicea</name>
    <dbReference type="NCBI Taxonomy" id="2995304"/>
    <lineage>
        <taxon>Bacteria</taxon>
        <taxon>Pseudomonadati</taxon>
        <taxon>Myxococcota</taxon>
        <taxon>Polyangia</taxon>
        <taxon>Nannocystales</taxon>
        <taxon>Nannocystaceae</taxon>
        <taxon>Nannocystis</taxon>
    </lineage>
</organism>
<evidence type="ECO:0000313" key="3">
    <source>
        <dbReference type="EMBL" id="WAS91292.1"/>
    </source>
</evidence>
<dbReference type="GO" id="GO:0016746">
    <property type="term" value="F:acyltransferase activity"/>
    <property type="evidence" value="ECO:0007669"/>
    <property type="project" value="UniProtKB-KW"/>
</dbReference>
<dbReference type="InterPro" id="IPR038740">
    <property type="entry name" value="BioF2-like_GNAT_dom"/>
</dbReference>
<protein>
    <submittedName>
        <fullName evidence="3">GNAT family N-acetyltransferase</fullName>
        <ecNumber evidence="3">2.3.1.-</ecNumber>
    </submittedName>
</protein>
<dbReference type="RefSeq" id="WP_269033656.1">
    <property type="nucleotide sequence ID" value="NZ_CP114040.1"/>
</dbReference>
<dbReference type="Proteomes" id="UP001164459">
    <property type="component" value="Chromosome"/>
</dbReference>
<keyword evidence="4" id="KW-1185">Reference proteome</keyword>
<dbReference type="InterPro" id="IPR016181">
    <property type="entry name" value="Acyl_CoA_acyltransferase"/>
</dbReference>
<feature type="domain" description="BioF2-like acetyltransferase" evidence="2">
    <location>
        <begin position="183"/>
        <end position="325"/>
    </location>
</feature>
<dbReference type="Gene3D" id="3.40.630.30">
    <property type="match status" value="1"/>
</dbReference>
<keyword evidence="3" id="KW-0012">Acyltransferase</keyword>
<name>A0ABY7GWI6_9BACT</name>
<proteinExistence type="predicted"/>
<dbReference type="SUPFAM" id="SSF55729">
    <property type="entry name" value="Acyl-CoA N-acyltransferases (Nat)"/>
    <property type="match status" value="1"/>
</dbReference>
<evidence type="ECO:0000313" key="4">
    <source>
        <dbReference type="Proteomes" id="UP001164459"/>
    </source>
</evidence>
<dbReference type="Pfam" id="PF13480">
    <property type="entry name" value="Acetyltransf_6"/>
    <property type="match status" value="1"/>
</dbReference>
<dbReference type="EC" id="2.3.1.-" evidence="3"/>
<evidence type="ECO:0000256" key="1">
    <source>
        <dbReference type="SAM" id="MobiDB-lite"/>
    </source>
</evidence>
<sequence length="439" mass="48567">MQVDVVRSLSALHELQADWTRVYAADPEGQFFLSWPWMSKRLERRPGWIVLVARPTADAAPVAFFPIRPRPRTDRHGHTHTELMMAGRGAADYTGFICEPGHDERAGHAFAAYLLGLDWQVLSLECLRASAQRMRGLLSVFAARRFGIAREPMVMSSGVDNAICPYADLPDSWDGYLAQLSANTRQRLRRLMRTLDGTTLRITHADASTLKRDIEILLGMWRERWASRKGDRLEVILSSSREELADALANDTLFLPILWRGDTPIGGAACMMDREKREMMFQLGARDPAAEDASPGMLLHAHSIRAAIELGFVRYDFLRGNEPYKYSFANAERRIESLVVRRASAFQELPKPRRAPDVVPHAAARAADTRPMPATCSAGACESYDLFRGPALGRVSSHSGTLTECESATNEGHPAKPGAGPGMPAARATITCSDVLKAV</sequence>
<reference evidence="3" key="1">
    <citation type="submission" date="2022-11" db="EMBL/GenBank/DDBJ databases">
        <title>Minimal conservation of predation-associated metabolite biosynthetic gene clusters underscores biosynthetic potential of Myxococcota including descriptions for ten novel species: Archangium lansinium sp. nov., Myxococcus landrumus sp. nov., Nannocystis bai.</title>
        <authorList>
            <person name="Ahearne A."/>
            <person name="Stevens C."/>
            <person name="Dowd S."/>
        </authorList>
    </citation>
    <scope>NUCLEOTIDE SEQUENCE</scope>
    <source>
        <strain evidence="3">Fl3</strain>
    </source>
</reference>